<accession>A0A0L0N0Q7</accession>
<reference evidence="1 2" key="1">
    <citation type="journal article" date="2015" name="BMC Genomics">
        <title>The genome of the truffle-parasite Tolypocladium ophioglossoides and the evolution of antifungal peptaibiotics.</title>
        <authorList>
            <person name="Quandt C.A."/>
            <person name="Bushley K.E."/>
            <person name="Spatafora J.W."/>
        </authorList>
    </citation>
    <scope>NUCLEOTIDE SEQUENCE [LARGE SCALE GENOMIC DNA]</scope>
    <source>
        <strain evidence="1 2">CBS 100239</strain>
    </source>
</reference>
<evidence type="ECO:0000313" key="2">
    <source>
        <dbReference type="Proteomes" id="UP000036947"/>
    </source>
</evidence>
<proteinExistence type="predicted"/>
<protein>
    <submittedName>
        <fullName evidence="1">Uncharacterized protein</fullName>
    </submittedName>
</protein>
<sequence>MRVRPLLARQRVGPHRIHSQVLRDAGRAYGDLLAVEPLVLPYKPGWLSAAPDRWKRLRLHQDLSKLSRRQRRDAAVLPLRAHRHVLQLHMGRPGRHHSHPGRHIGLLHNAWEGTLRMSHFADWRPAKGTSVCRMKLAARIFDLCTMNRLRSRVGWDHHQRGAKENYRLAKSFAIHRRLKILWCSVTPSRSRRPCQAGCGEVSIYHGPLDRAYSTMRCIVTWRLGEMLHSVRCDARSRWSLLLRGWLYPSRRCKVQRRRDLCRLWRKQGSTDNGTSSENGGSSRLFQALPHPPSILDAHMADPAVFVTWKNNDRNGISSRMNVAVPNHAYSQLRRSISCFCSFLESPRS</sequence>
<dbReference type="Proteomes" id="UP000036947">
    <property type="component" value="Unassembled WGS sequence"/>
</dbReference>
<comment type="caution">
    <text evidence="1">The sequence shown here is derived from an EMBL/GenBank/DDBJ whole genome shotgun (WGS) entry which is preliminary data.</text>
</comment>
<name>A0A0L0N0Q7_TOLOC</name>
<evidence type="ECO:0000313" key="1">
    <source>
        <dbReference type="EMBL" id="KND87703.1"/>
    </source>
</evidence>
<organism evidence="1 2">
    <name type="scientific">Tolypocladium ophioglossoides (strain CBS 100239)</name>
    <name type="common">Snaketongue truffleclub</name>
    <name type="synonym">Elaphocordyceps ophioglossoides</name>
    <dbReference type="NCBI Taxonomy" id="1163406"/>
    <lineage>
        <taxon>Eukaryota</taxon>
        <taxon>Fungi</taxon>
        <taxon>Dikarya</taxon>
        <taxon>Ascomycota</taxon>
        <taxon>Pezizomycotina</taxon>
        <taxon>Sordariomycetes</taxon>
        <taxon>Hypocreomycetidae</taxon>
        <taxon>Hypocreales</taxon>
        <taxon>Ophiocordycipitaceae</taxon>
        <taxon>Tolypocladium</taxon>
    </lineage>
</organism>
<keyword evidence="2" id="KW-1185">Reference proteome</keyword>
<dbReference type="EMBL" id="LFRF01000033">
    <property type="protein sequence ID" value="KND87703.1"/>
    <property type="molecule type" value="Genomic_DNA"/>
</dbReference>
<dbReference type="AlphaFoldDB" id="A0A0L0N0Q7"/>
<gene>
    <name evidence="1" type="ORF">TOPH_07683</name>
</gene>